<keyword evidence="7 8" id="KW-0067">ATP-binding</keyword>
<dbReference type="InterPro" id="IPR005715">
    <property type="entry name" value="Glu_5kinase/COase_Synthase"/>
</dbReference>
<dbReference type="AlphaFoldDB" id="A0A919AQD9"/>
<dbReference type="Pfam" id="PF00696">
    <property type="entry name" value="AA_kinase"/>
    <property type="match status" value="1"/>
</dbReference>
<evidence type="ECO:0000256" key="4">
    <source>
        <dbReference type="ARBA" id="ARBA00022679"/>
    </source>
</evidence>
<keyword evidence="5 8" id="KW-0547">Nucleotide-binding</keyword>
<dbReference type="CDD" id="cd04242">
    <property type="entry name" value="AAK_G5K_ProB"/>
    <property type="match status" value="1"/>
</dbReference>
<evidence type="ECO:0000256" key="6">
    <source>
        <dbReference type="ARBA" id="ARBA00022777"/>
    </source>
</evidence>
<dbReference type="Gene3D" id="3.40.1160.10">
    <property type="entry name" value="Acetylglutamate kinase-like"/>
    <property type="match status" value="2"/>
</dbReference>
<dbReference type="Pfam" id="PF01472">
    <property type="entry name" value="PUA"/>
    <property type="match status" value="1"/>
</dbReference>
<dbReference type="InterPro" id="IPR011529">
    <property type="entry name" value="Glu_5kinase"/>
</dbReference>
<comment type="pathway">
    <text evidence="8">Amino-acid biosynthesis; L-proline biosynthesis; L-glutamate 5-semialdehyde from L-glutamate: step 1/2.</text>
</comment>
<dbReference type="InterPro" id="IPR036974">
    <property type="entry name" value="PUA_sf"/>
</dbReference>
<dbReference type="NCBIfam" id="TIGR01027">
    <property type="entry name" value="proB"/>
    <property type="match status" value="1"/>
</dbReference>
<evidence type="ECO:0000256" key="7">
    <source>
        <dbReference type="ARBA" id="ARBA00022840"/>
    </source>
</evidence>
<sequence>MTHTTLDCLKNAEIIVLKIGSALLVDPDTGDVRTSWLSALSEDIHRLKAQGKKIILVSSGAIALGKSALNITGRPNRLEYAQAAAAIGQVKLAEAYQKIFEPHGHTVAQILLTLGDLEDRKRYINARNTVMTLVENGIIPVINENDTVATTEIQFGDNDRLAARVAQMACATVLVLLSDIDGIYSEDPRHKPDATFFPVINEITAEVSKMAGPPANTTPGSGGMITKVDAGRIATAAGCNMVIMNGWADKPITRLEQGERNSLFTAQGDPLSIRKSWIRGMMAPKGFLHIDQGAADAIRGGASLLPAGVTSVDGSFDRGDLVAFIGPDKHIVGQGLIAYRDSDSRLLMGHPMKSSLKVLGYMGRSALVHRDDLVTF</sequence>
<keyword evidence="2 8" id="KW-0028">Amino-acid biosynthesis</keyword>
<dbReference type="InterPro" id="IPR019797">
    <property type="entry name" value="Glutamate_5-kinase_CS"/>
</dbReference>
<evidence type="ECO:0000259" key="9">
    <source>
        <dbReference type="SMART" id="SM00359"/>
    </source>
</evidence>
<dbReference type="PRINTS" id="PR00474">
    <property type="entry name" value="GLU5KINASE"/>
</dbReference>
<comment type="caution">
    <text evidence="10">The sequence shown here is derived from an EMBL/GenBank/DDBJ whole genome shotgun (WGS) entry which is preliminary data.</text>
</comment>
<feature type="binding site" evidence="8">
    <location>
        <begin position="178"/>
        <end position="179"/>
    </location>
    <ligand>
        <name>ATP</name>
        <dbReference type="ChEBI" id="CHEBI:30616"/>
    </ligand>
</feature>
<feature type="binding site" evidence="8">
    <location>
        <begin position="221"/>
        <end position="227"/>
    </location>
    <ligand>
        <name>ATP</name>
        <dbReference type="ChEBI" id="CHEBI:30616"/>
    </ligand>
</feature>
<dbReference type="InterPro" id="IPR041739">
    <property type="entry name" value="G5K_ProB"/>
</dbReference>
<dbReference type="EC" id="2.7.2.11" evidence="8"/>
<feature type="binding site" evidence="8">
    <location>
        <position position="146"/>
    </location>
    <ligand>
        <name>substrate</name>
    </ligand>
</feature>
<keyword evidence="6 8" id="KW-0418">Kinase</keyword>
<dbReference type="PANTHER" id="PTHR43654:SF1">
    <property type="entry name" value="ISOPENTENYL PHOSPHATE KINASE"/>
    <property type="match status" value="1"/>
</dbReference>
<comment type="similarity">
    <text evidence="8">Belongs to the glutamate 5-kinase family.</text>
</comment>
<evidence type="ECO:0000313" key="11">
    <source>
        <dbReference type="Proteomes" id="UP000630923"/>
    </source>
</evidence>
<dbReference type="GO" id="GO:0003723">
    <property type="term" value="F:RNA binding"/>
    <property type="evidence" value="ECO:0007669"/>
    <property type="project" value="InterPro"/>
</dbReference>
<protein>
    <recommendedName>
        <fullName evidence="8">Glutamate 5-kinase</fullName>
        <ecNumber evidence="8">2.7.2.11</ecNumber>
    </recommendedName>
    <alternativeName>
        <fullName evidence="8">Gamma-glutamyl kinase</fullName>
        <shortName evidence="8">GK</shortName>
    </alternativeName>
</protein>
<organism evidence="10 11">
    <name type="scientific">Kordiimonas sediminis</name>
    <dbReference type="NCBI Taxonomy" id="1735581"/>
    <lineage>
        <taxon>Bacteria</taxon>
        <taxon>Pseudomonadati</taxon>
        <taxon>Pseudomonadota</taxon>
        <taxon>Alphaproteobacteria</taxon>
        <taxon>Kordiimonadales</taxon>
        <taxon>Kordiimonadaceae</taxon>
        <taxon>Kordiimonas</taxon>
    </lineage>
</organism>
<accession>A0A919AQD9</accession>
<dbReference type="InterPro" id="IPR001057">
    <property type="entry name" value="Glu/AcGlu_kinase"/>
</dbReference>
<dbReference type="CDD" id="cd21157">
    <property type="entry name" value="PUA_G5K"/>
    <property type="match status" value="1"/>
</dbReference>
<keyword evidence="4 8" id="KW-0808">Transferase</keyword>
<evidence type="ECO:0000256" key="2">
    <source>
        <dbReference type="ARBA" id="ARBA00022605"/>
    </source>
</evidence>
<dbReference type="GO" id="GO:0005829">
    <property type="term" value="C:cytosol"/>
    <property type="evidence" value="ECO:0007669"/>
    <property type="project" value="TreeGrafter"/>
</dbReference>
<comment type="subcellular location">
    <subcellularLocation>
        <location evidence="8">Cytoplasm</location>
    </subcellularLocation>
</comment>
<dbReference type="InterPro" id="IPR002478">
    <property type="entry name" value="PUA"/>
</dbReference>
<gene>
    <name evidence="8 10" type="primary">proB</name>
    <name evidence="10" type="ORF">GCM10017044_14150</name>
</gene>
<name>A0A919AQD9_9PROT</name>
<dbReference type="GO" id="GO:0055129">
    <property type="term" value="P:L-proline biosynthetic process"/>
    <property type="evidence" value="ECO:0007669"/>
    <property type="project" value="UniProtKB-UniRule"/>
</dbReference>
<feature type="binding site" evidence="8">
    <location>
        <position position="59"/>
    </location>
    <ligand>
        <name>substrate</name>
    </ligand>
</feature>
<dbReference type="InterPro" id="IPR001048">
    <property type="entry name" value="Asp/Glu/Uridylate_kinase"/>
</dbReference>
<dbReference type="PROSITE" id="PS50890">
    <property type="entry name" value="PUA"/>
    <property type="match status" value="1"/>
</dbReference>
<evidence type="ECO:0000256" key="8">
    <source>
        <dbReference type="HAMAP-Rule" id="MF_00456"/>
    </source>
</evidence>
<dbReference type="PROSITE" id="PS00902">
    <property type="entry name" value="GLUTAMATE_5_KINASE"/>
    <property type="match status" value="1"/>
</dbReference>
<evidence type="ECO:0000313" key="10">
    <source>
        <dbReference type="EMBL" id="GHF20457.1"/>
    </source>
</evidence>
<reference evidence="10" key="2">
    <citation type="submission" date="2020-09" db="EMBL/GenBank/DDBJ databases">
        <authorList>
            <person name="Sun Q."/>
            <person name="Kim S."/>
        </authorList>
    </citation>
    <scope>NUCLEOTIDE SEQUENCE</scope>
    <source>
        <strain evidence="10">KCTC 42590</strain>
    </source>
</reference>
<reference evidence="10" key="1">
    <citation type="journal article" date="2014" name="Int. J. Syst. Evol. Microbiol.">
        <title>Complete genome sequence of Corynebacterium casei LMG S-19264T (=DSM 44701T), isolated from a smear-ripened cheese.</title>
        <authorList>
            <consortium name="US DOE Joint Genome Institute (JGI-PGF)"/>
            <person name="Walter F."/>
            <person name="Albersmeier A."/>
            <person name="Kalinowski J."/>
            <person name="Ruckert C."/>
        </authorList>
    </citation>
    <scope>NUCLEOTIDE SEQUENCE</scope>
    <source>
        <strain evidence="10">KCTC 42590</strain>
    </source>
</reference>
<dbReference type="SUPFAM" id="SSF53633">
    <property type="entry name" value="Carbamate kinase-like"/>
    <property type="match status" value="1"/>
</dbReference>
<keyword evidence="1 8" id="KW-0963">Cytoplasm</keyword>
<comment type="catalytic activity">
    <reaction evidence="8">
        <text>L-glutamate + ATP = L-glutamyl 5-phosphate + ADP</text>
        <dbReference type="Rhea" id="RHEA:14877"/>
        <dbReference type="ChEBI" id="CHEBI:29985"/>
        <dbReference type="ChEBI" id="CHEBI:30616"/>
        <dbReference type="ChEBI" id="CHEBI:58274"/>
        <dbReference type="ChEBI" id="CHEBI:456216"/>
        <dbReference type="EC" id="2.7.2.11"/>
    </reaction>
</comment>
<evidence type="ECO:0000256" key="5">
    <source>
        <dbReference type="ARBA" id="ARBA00022741"/>
    </source>
</evidence>
<dbReference type="Gene3D" id="2.30.130.10">
    <property type="entry name" value="PUA domain"/>
    <property type="match status" value="1"/>
</dbReference>
<comment type="function">
    <text evidence="8">Catalyzes the transfer of a phosphate group to glutamate to form L-glutamate 5-phosphate.</text>
</comment>
<evidence type="ECO:0000256" key="3">
    <source>
        <dbReference type="ARBA" id="ARBA00022650"/>
    </source>
</evidence>
<dbReference type="RefSeq" id="WP_191251243.1">
    <property type="nucleotide sequence ID" value="NZ_BNCI01000001.1"/>
</dbReference>
<dbReference type="SMART" id="SM00359">
    <property type="entry name" value="PUA"/>
    <property type="match status" value="1"/>
</dbReference>
<dbReference type="InterPro" id="IPR036393">
    <property type="entry name" value="AceGlu_kinase-like_sf"/>
</dbReference>
<dbReference type="FunFam" id="3.40.1160.10:FF:000018">
    <property type="entry name" value="Glutamate 5-kinase"/>
    <property type="match status" value="1"/>
</dbReference>
<dbReference type="HAMAP" id="MF_00456">
    <property type="entry name" value="ProB"/>
    <property type="match status" value="1"/>
</dbReference>
<dbReference type="SUPFAM" id="SSF88697">
    <property type="entry name" value="PUA domain-like"/>
    <property type="match status" value="1"/>
</dbReference>
<feature type="binding site" evidence="8">
    <location>
        <position position="18"/>
    </location>
    <ligand>
        <name>ATP</name>
        <dbReference type="ChEBI" id="CHEBI:30616"/>
    </ligand>
</feature>
<feature type="binding site" evidence="8">
    <location>
        <position position="158"/>
    </location>
    <ligand>
        <name>substrate</name>
    </ligand>
</feature>
<keyword evidence="11" id="KW-1185">Reference proteome</keyword>
<proteinExistence type="inferred from homology"/>
<keyword evidence="3 8" id="KW-0641">Proline biosynthesis</keyword>
<dbReference type="PANTHER" id="PTHR43654">
    <property type="entry name" value="GLUTAMATE 5-KINASE"/>
    <property type="match status" value="1"/>
</dbReference>
<dbReference type="Proteomes" id="UP000630923">
    <property type="component" value="Unassembled WGS sequence"/>
</dbReference>
<feature type="domain" description="PUA" evidence="9">
    <location>
        <begin position="286"/>
        <end position="363"/>
    </location>
</feature>
<dbReference type="EMBL" id="BNCI01000001">
    <property type="protein sequence ID" value="GHF20457.1"/>
    <property type="molecule type" value="Genomic_DNA"/>
</dbReference>
<dbReference type="InterPro" id="IPR015947">
    <property type="entry name" value="PUA-like_sf"/>
</dbReference>
<dbReference type="GO" id="GO:0005524">
    <property type="term" value="F:ATP binding"/>
    <property type="evidence" value="ECO:0007669"/>
    <property type="project" value="UniProtKB-KW"/>
</dbReference>
<evidence type="ECO:0000256" key="1">
    <source>
        <dbReference type="ARBA" id="ARBA00022490"/>
    </source>
</evidence>
<dbReference type="PIRSF" id="PIRSF000729">
    <property type="entry name" value="GK"/>
    <property type="match status" value="1"/>
</dbReference>
<dbReference type="GO" id="GO:0004349">
    <property type="term" value="F:glutamate 5-kinase activity"/>
    <property type="evidence" value="ECO:0007669"/>
    <property type="project" value="UniProtKB-UniRule"/>
</dbReference>